<organism evidence="3 4">
    <name type="scientific">Batillaria attramentaria</name>
    <dbReference type="NCBI Taxonomy" id="370345"/>
    <lineage>
        <taxon>Eukaryota</taxon>
        <taxon>Metazoa</taxon>
        <taxon>Spiralia</taxon>
        <taxon>Lophotrochozoa</taxon>
        <taxon>Mollusca</taxon>
        <taxon>Gastropoda</taxon>
        <taxon>Caenogastropoda</taxon>
        <taxon>Sorbeoconcha</taxon>
        <taxon>Cerithioidea</taxon>
        <taxon>Batillariidae</taxon>
        <taxon>Batillaria</taxon>
    </lineage>
</organism>
<evidence type="ECO:0000256" key="2">
    <source>
        <dbReference type="SAM" id="MobiDB-lite"/>
    </source>
</evidence>
<sequence length="454" mass="50121">HFSNDWNQDITCNAESETPDPPIQQSKALLMMGFVQECVEASDSTQADKRYRQKQTKNRIRPLSGSRDDPDRIVEYIADTIDHEECVKNGLQALRELLDLRALEHDGTPQPPVTIKQASKNLITLAMWDNIGNPEPNDVLFTPEVLAIVNKVMTTHRGCSDVQQQAAAFILALSANSRASETICQLGGIQDILNAMRDHPNDAQLQATCCSALWGLTVVESSAKIAAENCAVREVCTALKNHSSLSEVAEAAAAAMISLCLDDGCFDIVNKVDGVGSLLTAMDTHIKNAKVVRNICMVLSTLVEPNEECAYRVLTSDKPEDEKPAGIPIIIKAYELHRDNAEVVEAIVNLIMELCEYEDIRLDLNSYKVVNYLKEIHAKYFKNEVRQSDGGDSGRCPYDVNAEMRHVGVGPSMLSEVYKRYRENKDIMGPCETALDKLGAGKAMAPRRSSVQVK</sequence>
<feature type="non-terminal residue" evidence="3">
    <location>
        <position position="1"/>
    </location>
</feature>
<dbReference type="AlphaFoldDB" id="A0ABD0JQK5"/>
<dbReference type="EMBL" id="JACVVK020000352">
    <property type="protein sequence ID" value="KAK7477366.1"/>
    <property type="molecule type" value="Genomic_DNA"/>
</dbReference>
<feature type="compositionally biased region" description="Polar residues" evidence="2">
    <location>
        <begin position="1"/>
        <end position="16"/>
    </location>
</feature>
<reference evidence="3 4" key="1">
    <citation type="journal article" date="2023" name="Sci. Data">
        <title>Genome assembly of the Korean intertidal mud-creeper Batillaria attramentaria.</title>
        <authorList>
            <person name="Patra A.K."/>
            <person name="Ho P.T."/>
            <person name="Jun S."/>
            <person name="Lee S.J."/>
            <person name="Kim Y."/>
            <person name="Won Y.J."/>
        </authorList>
    </citation>
    <scope>NUCLEOTIDE SEQUENCE [LARGE SCALE GENOMIC DNA]</scope>
    <source>
        <strain evidence="3">Wonlab-2016</strain>
    </source>
</reference>
<dbReference type="InterPro" id="IPR016024">
    <property type="entry name" value="ARM-type_fold"/>
</dbReference>
<feature type="region of interest" description="Disordered" evidence="2">
    <location>
        <begin position="1"/>
        <end position="23"/>
    </location>
</feature>
<dbReference type="SUPFAM" id="SSF48371">
    <property type="entry name" value="ARM repeat"/>
    <property type="match status" value="1"/>
</dbReference>
<keyword evidence="4" id="KW-1185">Reference proteome</keyword>
<name>A0ABD0JQK5_9CAEN</name>
<evidence type="ECO:0000256" key="1">
    <source>
        <dbReference type="ARBA" id="ARBA00022737"/>
    </source>
</evidence>
<comment type="caution">
    <text evidence="3">The sequence shown here is derived from an EMBL/GenBank/DDBJ whole genome shotgun (WGS) entry which is preliminary data.</text>
</comment>
<dbReference type="PANTHER" id="PTHR22895">
    <property type="entry name" value="ARMADILLO REPEAT-CONTAINING PROTEIN 6"/>
    <property type="match status" value="1"/>
</dbReference>
<evidence type="ECO:0000313" key="3">
    <source>
        <dbReference type="EMBL" id="KAK7477366.1"/>
    </source>
</evidence>
<dbReference type="Proteomes" id="UP001519460">
    <property type="component" value="Unassembled WGS sequence"/>
</dbReference>
<dbReference type="InterPro" id="IPR011989">
    <property type="entry name" value="ARM-like"/>
</dbReference>
<dbReference type="PANTHER" id="PTHR22895:SF0">
    <property type="entry name" value="ARMADILLO REPEAT-CONTAINING PROTEIN 6"/>
    <property type="match status" value="1"/>
</dbReference>
<evidence type="ECO:0000313" key="4">
    <source>
        <dbReference type="Proteomes" id="UP001519460"/>
    </source>
</evidence>
<feature type="region of interest" description="Disordered" evidence="2">
    <location>
        <begin position="43"/>
        <end position="68"/>
    </location>
</feature>
<proteinExistence type="predicted"/>
<dbReference type="Gene3D" id="1.25.10.10">
    <property type="entry name" value="Leucine-rich Repeat Variant"/>
    <property type="match status" value="1"/>
</dbReference>
<feature type="compositionally biased region" description="Basic residues" evidence="2">
    <location>
        <begin position="51"/>
        <end position="60"/>
    </location>
</feature>
<gene>
    <name evidence="3" type="ORF">BaRGS_00031384</name>
</gene>
<keyword evidence="1" id="KW-0677">Repeat</keyword>
<protein>
    <submittedName>
        <fullName evidence="3">Uncharacterized protein</fullName>
    </submittedName>
</protein>
<accession>A0ABD0JQK5</accession>